<keyword evidence="2" id="KW-1185">Reference proteome</keyword>
<evidence type="ECO:0000313" key="2">
    <source>
        <dbReference type="Proteomes" id="UP000789570"/>
    </source>
</evidence>
<evidence type="ECO:0000313" key="1">
    <source>
        <dbReference type="EMBL" id="CAG8723452.1"/>
    </source>
</evidence>
<proteinExistence type="predicted"/>
<name>A0A9N9I758_9GLOM</name>
<dbReference type="AlphaFoldDB" id="A0A9N9I758"/>
<feature type="non-terminal residue" evidence="1">
    <location>
        <position position="181"/>
    </location>
</feature>
<protein>
    <submittedName>
        <fullName evidence="1">15105_t:CDS:1</fullName>
    </submittedName>
</protein>
<comment type="caution">
    <text evidence="1">The sequence shown here is derived from an EMBL/GenBank/DDBJ whole genome shotgun (WGS) entry which is preliminary data.</text>
</comment>
<organism evidence="1 2">
    <name type="scientific">Funneliformis caledonium</name>
    <dbReference type="NCBI Taxonomy" id="1117310"/>
    <lineage>
        <taxon>Eukaryota</taxon>
        <taxon>Fungi</taxon>
        <taxon>Fungi incertae sedis</taxon>
        <taxon>Mucoromycota</taxon>
        <taxon>Glomeromycotina</taxon>
        <taxon>Glomeromycetes</taxon>
        <taxon>Glomerales</taxon>
        <taxon>Glomeraceae</taxon>
        <taxon>Funneliformis</taxon>
    </lineage>
</organism>
<dbReference type="Proteomes" id="UP000789570">
    <property type="component" value="Unassembled WGS sequence"/>
</dbReference>
<sequence length="181" mass="20681">MNSGENSNSLNLSKNTLQQKKLDYFRITGNFVQGKACLLSKLSKTNNTTNDGARLKEHIITPTHIGKSQESRSKRMCSTFLTSFFNRTKDNNTLETDNNFIDLTESADDNDYIVLISQRNQNQKLLEMTSKDSKQYVCNGFFRSEYAVFAKYGTSILDQKIKVKYTILRNDDLYDGLNRAG</sequence>
<gene>
    <name evidence="1" type="ORF">FCALED_LOCUS14520</name>
</gene>
<dbReference type="EMBL" id="CAJVPQ010010643">
    <property type="protein sequence ID" value="CAG8723452.1"/>
    <property type="molecule type" value="Genomic_DNA"/>
</dbReference>
<accession>A0A9N9I758</accession>
<dbReference type="OrthoDB" id="2445957at2759"/>
<reference evidence="1" key="1">
    <citation type="submission" date="2021-06" db="EMBL/GenBank/DDBJ databases">
        <authorList>
            <person name="Kallberg Y."/>
            <person name="Tangrot J."/>
            <person name="Rosling A."/>
        </authorList>
    </citation>
    <scope>NUCLEOTIDE SEQUENCE</scope>
    <source>
        <strain evidence="1">UK204</strain>
    </source>
</reference>